<dbReference type="RefSeq" id="WP_167188675.1">
    <property type="nucleotide sequence ID" value="NZ_JAASQL010000003.1"/>
</dbReference>
<reference evidence="3 4" key="1">
    <citation type="submission" date="2020-03" db="EMBL/GenBank/DDBJ databases">
        <title>Genomic Encyclopedia of Type Strains, Phase IV (KMG-IV): sequencing the most valuable type-strain genomes for metagenomic binning, comparative biology and taxonomic classification.</title>
        <authorList>
            <person name="Goeker M."/>
        </authorList>
    </citation>
    <scope>NUCLEOTIDE SEQUENCE [LARGE SCALE GENOMIC DNA]</scope>
    <source>
        <strain evidence="3 4">DSM 101599</strain>
    </source>
</reference>
<evidence type="ECO:0000256" key="1">
    <source>
        <dbReference type="ARBA" id="ARBA00010876"/>
    </source>
</evidence>
<evidence type="ECO:0000313" key="3">
    <source>
        <dbReference type="EMBL" id="NIJ45825.1"/>
    </source>
</evidence>
<protein>
    <submittedName>
        <fullName evidence="3">23S rRNA pseudouridine1911/1915/1917 synthase</fullName>
        <ecNumber evidence="3">5.4.99.23</ecNumber>
    </submittedName>
</protein>
<name>A0ABX0UAI1_9FLAO</name>
<dbReference type="SUPFAM" id="SSF55120">
    <property type="entry name" value="Pseudouridine synthase"/>
    <property type="match status" value="1"/>
</dbReference>
<dbReference type="PROSITE" id="PS01129">
    <property type="entry name" value="PSI_RLU"/>
    <property type="match status" value="1"/>
</dbReference>
<sequence length="315" mass="35950">MEINQEYFNSQIHKATQPLPGSIAMPTHYKLPVKKKYEGLFIIDFFLQLVPRSTKDIWLEKINNQTLLINKKPATELTIVKGGDITEHSSAPKTEPWINTTIELLYSDADIFIINKPAPLPMHPSGRFNRNSLTEILKLAFPKEDLKIIHRLDANTTGIVILGRNKEIVKTIGAQFESKQTQKTYLALVEGLPTEDYFNTNTKIGLDKTAGGGRASSENGIDAFTEFKVLERRKSYNQTLLEVTPHTGRTNQIRLHLAQLEFPIVGDIGYKDSNYFKNHPLTYTTDCLFLHAWKLSFKHHNQDFLIEAPCPQKFR</sequence>
<dbReference type="InterPro" id="IPR006224">
    <property type="entry name" value="PsdUridine_synth_RluA-like_CS"/>
</dbReference>
<proteinExistence type="inferred from homology"/>
<organism evidence="3 4">
    <name type="scientific">Wenyingzhuangia heitensis</name>
    <dbReference type="NCBI Taxonomy" id="1487859"/>
    <lineage>
        <taxon>Bacteria</taxon>
        <taxon>Pseudomonadati</taxon>
        <taxon>Bacteroidota</taxon>
        <taxon>Flavobacteriia</taxon>
        <taxon>Flavobacteriales</taxon>
        <taxon>Flavobacteriaceae</taxon>
        <taxon>Wenyingzhuangia</taxon>
    </lineage>
</organism>
<dbReference type="InterPro" id="IPR020103">
    <property type="entry name" value="PsdUridine_synth_cat_dom_sf"/>
</dbReference>
<dbReference type="InterPro" id="IPR050188">
    <property type="entry name" value="RluA_PseudoU_synthase"/>
</dbReference>
<feature type="domain" description="Pseudouridine synthase RsuA/RluA-like" evidence="2">
    <location>
        <begin position="111"/>
        <end position="259"/>
    </location>
</feature>
<evidence type="ECO:0000313" key="4">
    <source>
        <dbReference type="Proteomes" id="UP000745859"/>
    </source>
</evidence>
<dbReference type="GO" id="GO:0160140">
    <property type="term" value="F:23S rRNA pseudouridine(1911/1915/1917) synthase activity"/>
    <property type="evidence" value="ECO:0007669"/>
    <property type="project" value="UniProtKB-EC"/>
</dbReference>
<gene>
    <name evidence="3" type="ORF">FHR24_002296</name>
</gene>
<keyword evidence="4" id="KW-1185">Reference proteome</keyword>
<dbReference type="PANTHER" id="PTHR21600:SF87">
    <property type="entry name" value="RNA PSEUDOURIDYLATE SYNTHASE DOMAIN-CONTAINING PROTEIN 1"/>
    <property type="match status" value="1"/>
</dbReference>
<dbReference type="InterPro" id="IPR006145">
    <property type="entry name" value="PsdUridine_synth_RsuA/RluA"/>
</dbReference>
<dbReference type="EC" id="5.4.99.23" evidence="3"/>
<dbReference type="Proteomes" id="UP000745859">
    <property type="component" value="Unassembled WGS sequence"/>
</dbReference>
<dbReference type="PANTHER" id="PTHR21600">
    <property type="entry name" value="MITOCHONDRIAL RNA PSEUDOURIDINE SYNTHASE"/>
    <property type="match status" value="1"/>
</dbReference>
<dbReference type="EMBL" id="JAASQL010000003">
    <property type="protein sequence ID" value="NIJ45825.1"/>
    <property type="molecule type" value="Genomic_DNA"/>
</dbReference>
<dbReference type="Gene3D" id="3.30.2350.10">
    <property type="entry name" value="Pseudouridine synthase"/>
    <property type="match status" value="1"/>
</dbReference>
<dbReference type="Pfam" id="PF00849">
    <property type="entry name" value="PseudoU_synth_2"/>
    <property type="match status" value="1"/>
</dbReference>
<accession>A0ABX0UAI1</accession>
<comment type="caution">
    <text evidence="3">The sequence shown here is derived from an EMBL/GenBank/DDBJ whole genome shotgun (WGS) entry which is preliminary data.</text>
</comment>
<dbReference type="CDD" id="cd02869">
    <property type="entry name" value="PseudoU_synth_RluA_like"/>
    <property type="match status" value="1"/>
</dbReference>
<keyword evidence="3" id="KW-0413">Isomerase</keyword>
<comment type="similarity">
    <text evidence="1">Belongs to the pseudouridine synthase RluA family.</text>
</comment>
<evidence type="ECO:0000259" key="2">
    <source>
        <dbReference type="Pfam" id="PF00849"/>
    </source>
</evidence>